<comment type="caution">
    <text evidence="2">The sequence shown here is derived from an EMBL/GenBank/DDBJ whole genome shotgun (WGS) entry which is preliminary data.</text>
</comment>
<comment type="function">
    <text evidence="1">SASP are bound to spore DNA. They are double-stranded DNA-binding proteins that cause DNA to change to an a-like conformation. They protect the DNA backbone from chemical and enzymatic cleavage and are thus involved in dormant spore's high resistance to UV light.</text>
</comment>
<dbReference type="EMBL" id="BRLB01000012">
    <property type="protein sequence ID" value="GKX30854.1"/>
    <property type="molecule type" value="Genomic_DNA"/>
</dbReference>
<dbReference type="GO" id="GO:0006265">
    <property type="term" value="P:DNA topological change"/>
    <property type="evidence" value="ECO:0007669"/>
    <property type="project" value="InterPro"/>
</dbReference>
<reference evidence="2" key="1">
    <citation type="submission" date="2022-06" db="EMBL/GenBank/DDBJ databases">
        <title>Vallitalea longa sp. nov., an anaerobic bacterium isolated from marine sediment.</title>
        <authorList>
            <person name="Hirano S."/>
            <person name="Terahara T."/>
            <person name="Mori K."/>
            <person name="Hamada M."/>
            <person name="Matsumoto R."/>
            <person name="Kobayashi T."/>
        </authorList>
    </citation>
    <scope>NUCLEOTIDE SEQUENCE</scope>
    <source>
        <strain evidence="2">SH18-1</strain>
    </source>
</reference>
<evidence type="ECO:0000256" key="1">
    <source>
        <dbReference type="ARBA" id="ARBA00003863"/>
    </source>
</evidence>
<evidence type="ECO:0000313" key="2">
    <source>
        <dbReference type="EMBL" id="GKX30854.1"/>
    </source>
</evidence>
<evidence type="ECO:0000313" key="3">
    <source>
        <dbReference type="Proteomes" id="UP001144256"/>
    </source>
</evidence>
<dbReference type="GO" id="GO:0003690">
    <property type="term" value="F:double-stranded DNA binding"/>
    <property type="evidence" value="ECO:0007669"/>
    <property type="project" value="InterPro"/>
</dbReference>
<accession>A0A9W5YD35</accession>
<dbReference type="Pfam" id="PF00269">
    <property type="entry name" value="SASP"/>
    <property type="match status" value="1"/>
</dbReference>
<organism evidence="2 3">
    <name type="scientific">Vallitalea longa</name>
    <dbReference type="NCBI Taxonomy" id="2936439"/>
    <lineage>
        <taxon>Bacteria</taxon>
        <taxon>Bacillati</taxon>
        <taxon>Bacillota</taxon>
        <taxon>Clostridia</taxon>
        <taxon>Lachnospirales</taxon>
        <taxon>Vallitaleaceae</taxon>
        <taxon>Vallitalea</taxon>
    </lineage>
</organism>
<dbReference type="AlphaFoldDB" id="A0A9W5YD35"/>
<dbReference type="InterPro" id="IPR038300">
    <property type="entry name" value="SASP_sf_alpha/beta"/>
</dbReference>
<sequence length="61" mass="6865">MENSKSKDKKVINENEKLKYEIAEELGLLDKVTAGGWKSLTAKETGRIGGLMTKRKRSVKK</sequence>
<keyword evidence="3" id="KW-1185">Reference proteome</keyword>
<dbReference type="RefSeq" id="WP_281817375.1">
    <property type="nucleotide sequence ID" value="NZ_BRLB01000012.1"/>
</dbReference>
<evidence type="ECO:0008006" key="4">
    <source>
        <dbReference type="Google" id="ProtNLM"/>
    </source>
</evidence>
<dbReference type="Gene3D" id="6.10.10.80">
    <property type="entry name" value="Small, acid-soluble spore protein, alpha/beta type-like"/>
    <property type="match status" value="1"/>
</dbReference>
<gene>
    <name evidence="2" type="ORF">SH1V18_33340</name>
</gene>
<dbReference type="InterPro" id="IPR001448">
    <property type="entry name" value="SASP_alpha/beta-type"/>
</dbReference>
<dbReference type="Proteomes" id="UP001144256">
    <property type="component" value="Unassembled WGS sequence"/>
</dbReference>
<name>A0A9W5YD35_9FIRM</name>
<protein>
    <recommendedName>
        <fullName evidence="4">Small, acid-soluble spore protein, alpha/beta type</fullName>
    </recommendedName>
</protein>
<proteinExistence type="predicted"/>